<keyword evidence="3" id="KW-1185">Reference proteome</keyword>
<dbReference type="AlphaFoldDB" id="A0A2V1H2K7"/>
<protein>
    <submittedName>
        <fullName evidence="2">Uncharacterized protein</fullName>
    </submittedName>
</protein>
<dbReference type="RefSeq" id="WP_116686701.1">
    <property type="nucleotide sequence ID" value="NZ_CAWNYD010000002.1"/>
</dbReference>
<sequence>MPKFLKLLHTAALELVMMVLFSASVVCWVFYEIWGIPAAAIWGLASVIFIAKWIHYEATCPNRA</sequence>
<dbReference type="Proteomes" id="UP000244906">
    <property type="component" value="Unassembled WGS sequence"/>
</dbReference>
<evidence type="ECO:0000313" key="3">
    <source>
        <dbReference type="Proteomes" id="UP000244906"/>
    </source>
</evidence>
<keyword evidence="1" id="KW-0472">Membrane</keyword>
<name>A0A2V1H2K7_9GAMM</name>
<evidence type="ECO:0000313" key="2">
    <source>
        <dbReference type="EMBL" id="PVZ70631.1"/>
    </source>
</evidence>
<evidence type="ECO:0000256" key="1">
    <source>
        <dbReference type="SAM" id="Phobius"/>
    </source>
</evidence>
<dbReference type="EMBL" id="QDDL01000002">
    <property type="protein sequence ID" value="PVZ70631.1"/>
    <property type="molecule type" value="Genomic_DNA"/>
</dbReference>
<comment type="caution">
    <text evidence="2">The sequence shown here is derived from an EMBL/GenBank/DDBJ whole genome shotgun (WGS) entry which is preliminary data.</text>
</comment>
<feature type="transmembrane region" description="Helical" evidence="1">
    <location>
        <begin position="12"/>
        <end position="31"/>
    </location>
</feature>
<keyword evidence="1" id="KW-0812">Transmembrane</keyword>
<gene>
    <name evidence="2" type="ORF">DC094_08625</name>
</gene>
<reference evidence="2 3" key="1">
    <citation type="submission" date="2018-04" db="EMBL/GenBank/DDBJ databases">
        <title>Thalassorhabdus spongiae gen. nov., sp. nov., isolated from a marine sponge in South-West Iceland.</title>
        <authorList>
            <person name="Knobloch S."/>
            <person name="Daussin A."/>
            <person name="Johannsson R."/>
            <person name="Marteinsson V.T."/>
        </authorList>
    </citation>
    <scope>NUCLEOTIDE SEQUENCE [LARGE SCALE GENOMIC DNA]</scope>
    <source>
        <strain evidence="2 3">Hp12</strain>
    </source>
</reference>
<keyword evidence="1" id="KW-1133">Transmembrane helix</keyword>
<accession>A0A2V1H2K7</accession>
<organism evidence="2 3">
    <name type="scientific">Pelagibaculum spongiae</name>
    <dbReference type="NCBI Taxonomy" id="2080658"/>
    <lineage>
        <taxon>Bacteria</taxon>
        <taxon>Pseudomonadati</taxon>
        <taxon>Pseudomonadota</taxon>
        <taxon>Gammaproteobacteria</taxon>
        <taxon>Oceanospirillales</taxon>
        <taxon>Pelagibaculum</taxon>
    </lineage>
</organism>
<feature type="transmembrane region" description="Helical" evidence="1">
    <location>
        <begin position="37"/>
        <end position="54"/>
    </location>
</feature>
<proteinExistence type="predicted"/>